<gene>
    <name evidence="1" type="ORF">IAA17_10135</name>
</gene>
<accession>A0A9D2GJZ5</accession>
<name>A0A9D2GJZ5_9FIRM</name>
<evidence type="ECO:0000313" key="1">
    <source>
        <dbReference type="EMBL" id="HIZ80131.1"/>
    </source>
</evidence>
<dbReference type="InterPro" id="IPR027417">
    <property type="entry name" value="P-loop_NTPase"/>
</dbReference>
<proteinExistence type="predicted"/>
<reference evidence="1" key="2">
    <citation type="submission" date="2021-04" db="EMBL/GenBank/DDBJ databases">
        <authorList>
            <person name="Gilroy R."/>
        </authorList>
    </citation>
    <scope>NUCLEOTIDE SEQUENCE</scope>
    <source>
        <strain evidence="1">ChiBcec1-1093</strain>
    </source>
</reference>
<dbReference type="Proteomes" id="UP000824101">
    <property type="component" value="Unassembled WGS sequence"/>
</dbReference>
<protein>
    <submittedName>
        <fullName evidence="1">Cytidylate kinase-like family protein</fullName>
    </submittedName>
</protein>
<dbReference type="SUPFAM" id="SSF52540">
    <property type="entry name" value="P-loop containing nucleoside triphosphate hydrolases"/>
    <property type="match status" value="1"/>
</dbReference>
<comment type="caution">
    <text evidence="1">The sequence shown here is derived from an EMBL/GenBank/DDBJ whole genome shotgun (WGS) entry which is preliminary data.</text>
</comment>
<sequence length="199" mass="22559">MEHMIIAVGRRYGSGGHEIGKRLAKRLDIPFYDRELVELASKKSGIDRGILELHNERAVQATLLKTKSGFGGRPVGELLFQTQSQIIRELAEQGPCVIIGRCANYVLQDRTDLFSVFVTAPVEKRIQRIMERNRMSREDARTAVEKVDRQRQEYYSHYAGREWGEADGYDVTVDSSILGIDGTAELLEEQARAFARCLI</sequence>
<dbReference type="GO" id="GO:0016301">
    <property type="term" value="F:kinase activity"/>
    <property type="evidence" value="ECO:0007669"/>
    <property type="project" value="UniProtKB-KW"/>
</dbReference>
<keyword evidence="1" id="KW-0418">Kinase</keyword>
<organism evidence="1 2">
    <name type="scientific">Candidatus Lachnoclostridium stercorigallinarum</name>
    <dbReference type="NCBI Taxonomy" id="2838634"/>
    <lineage>
        <taxon>Bacteria</taxon>
        <taxon>Bacillati</taxon>
        <taxon>Bacillota</taxon>
        <taxon>Clostridia</taxon>
        <taxon>Lachnospirales</taxon>
        <taxon>Lachnospiraceae</taxon>
    </lineage>
</organism>
<dbReference type="EMBL" id="DXBC01000161">
    <property type="protein sequence ID" value="HIZ80131.1"/>
    <property type="molecule type" value="Genomic_DNA"/>
</dbReference>
<evidence type="ECO:0000313" key="2">
    <source>
        <dbReference type="Proteomes" id="UP000824101"/>
    </source>
</evidence>
<dbReference type="Pfam" id="PF13189">
    <property type="entry name" value="Cytidylate_kin2"/>
    <property type="match status" value="1"/>
</dbReference>
<reference evidence="1" key="1">
    <citation type="journal article" date="2021" name="PeerJ">
        <title>Extensive microbial diversity within the chicken gut microbiome revealed by metagenomics and culture.</title>
        <authorList>
            <person name="Gilroy R."/>
            <person name="Ravi A."/>
            <person name="Getino M."/>
            <person name="Pursley I."/>
            <person name="Horton D.L."/>
            <person name="Alikhan N.F."/>
            <person name="Baker D."/>
            <person name="Gharbi K."/>
            <person name="Hall N."/>
            <person name="Watson M."/>
            <person name="Adriaenssens E.M."/>
            <person name="Foster-Nyarko E."/>
            <person name="Jarju S."/>
            <person name="Secka A."/>
            <person name="Antonio M."/>
            <person name="Oren A."/>
            <person name="Chaudhuri R.R."/>
            <person name="La Ragione R."/>
            <person name="Hildebrand F."/>
            <person name="Pallen M.J."/>
        </authorList>
    </citation>
    <scope>NUCLEOTIDE SEQUENCE</scope>
    <source>
        <strain evidence="1">ChiBcec1-1093</strain>
    </source>
</reference>
<dbReference type="Gene3D" id="3.40.50.300">
    <property type="entry name" value="P-loop containing nucleotide triphosphate hydrolases"/>
    <property type="match status" value="1"/>
</dbReference>
<keyword evidence="1" id="KW-0808">Transferase</keyword>
<dbReference type="AlphaFoldDB" id="A0A9D2GJZ5"/>